<feature type="compositionally biased region" description="Gly residues" evidence="1">
    <location>
        <begin position="903"/>
        <end position="999"/>
    </location>
</feature>
<dbReference type="RefSeq" id="WP_106585153.1">
    <property type="nucleotide sequence ID" value="NZ_PYGA01000017.1"/>
</dbReference>
<feature type="compositionally biased region" description="Gly residues" evidence="1">
    <location>
        <begin position="1"/>
        <end position="10"/>
    </location>
</feature>
<feature type="compositionally biased region" description="Gly residues" evidence="1">
    <location>
        <begin position="328"/>
        <end position="343"/>
    </location>
</feature>
<feature type="compositionally biased region" description="Low complexity" evidence="1">
    <location>
        <begin position="110"/>
        <end position="125"/>
    </location>
</feature>
<feature type="transmembrane region" description="Helical" evidence="2">
    <location>
        <begin position="1154"/>
        <end position="1175"/>
    </location>
</feature>
<feature type="compositionally biased region" description="Gly residues" evidence="1">
    <location>
        <begin position="126"/>
        <end position="135"/>
    </location>
</feature>
<dbReference type="EMBL" id="PYGA01000017">
    <property type="protein sequence ID" value="PSK92869.1"/>
    <property type="molecule type" value="Genomic_DNA"/>
</dbReference>
<proteinExistence type="predicted"/>
<feature type="compositionally biased region" description="Basic and acidic residues" evidence="1">
    <location>
        <begin position="633"/>
        <end position="653"/>
    </location>
</feature>
<evidence type="ECO:0000256" key="1">
    <source>
        <dbReference type="SAM" id="MobiDB-lite"/>
    </source>
</evidence>
<sequence>MTEHGGGGPYGSAEEDQEHGPGRQGTESWFVPTTDRYRTQADQDEQFPPGNPADQAPQMGAGADERAAGAAGGVSTPETGGYPGLRGGTERPGMAEPYPSALGDLGGPGPQAAAPGDGDLFSGADGSRGSGGGQDEGIYRLPQSAPPAPPSGGTGGYPGFGASVRGERPPAEPDQQPWGGSPSGGADTTADLSGVPGTGGGASGGGFSWSDSPPAESGRRPSSWEAPAPERPGAEPRADSPAVPRAEGHGPAGGDPFAPSRPQPWGGARSGGADTTADLSGAPGGGGYAAPGGGFSWGDPSTAGPGPQSPEWGGPARADSGPDSDLSGGPGTGGHTPSGGGFSWGDTTSGESVADAPWRPGGDSGPSRFDSGAPESAPSGYGTRFDPAASDSAAAGGTGARFDWDRPVGFEPGPAASAPQPPAEPPAWSADSGSTRSFGEPYDPGGQGGSFHGSDRPGESGGGASPYRPAEDRPAWDAPATGGRAADPAPFDVDSASSVYAEGRPPAGSAREPHEWESPGETGGTFGPRGGEAPQAFGSGARSASAEPGQGDYEDFSRPYMERMSFDSPPPPSRGGAPGDDPESRRDPGGPPGAAAPDLFAPDRAASTPSAPERPDPLGGGLGTGSGNTWAFSRDDERLPQNVRDAAERDRQRRQNGSPSHETQDFASGDAPQFGASPAGGIGDQAPNRAPSPFDRDGPRDGPAPSADSPAPPGDYDSLYASRGPADSPAPSGDYDSLYASRGPAGSGARAPSADRDELGFDGRPGAYGDQGSAPAPPFGDQGTAPASPFGDQGSAPAPPFGDQGTAPASPYSDQGAYPGTPFGGGQEPRPDFADPGPGTREIPAVPDDRGFGASPGGFGQSTQAMPAVGDELGFDGRGSTAGAAGPEPRYDELGAREPEYGAGPGGLSGPQGFGGPEGFTGGEYQGGPGGTGVQQGFAGTGGQQGFAGTGGQQGFGGTGGQQGFAGPGGYGGPEQYGGPQGYGAPEGFGGPQGHGPEGYGAPDAYGGPQNPGGPEGYGGPQGFGGPDGGHPVTPHGGNEGFDLYRERGGPDDGSHGGPGPQGGATQWDGGGYRGGPIQPGGPYPPTGDFPAVDEYAGHPDDPQGRRGRSGGGRDSMASEFPGFEERSSSGERYPGYDNVDYWPETAGLAVATMWLGILGLFPLIGLFTAIAALITGPKARRAIGASNGELEGGNLVVIGTAFAVLGLVANIAGGVVAYLYLM</sequence>
<dbReference type="AlphaFoldDB" id="A0A2P8D6Q8"/>
<keyword evidence="4" id="KW-1185">Reference proteome</keyword>
<accession>A0A2P8D6Q8</accession>
<organism evidence="3 4">
    <name type="scientific">Murinocardiopsis flavida</name>
    <dbReference type="NCBI Taxonomy" id="645275"/>
    <lineage>
        <taxon>Bacteria</taxon>
        <taxon>Bacillati</taxon>
        <taxon>Actinomycetota</taxon>
        <taxon>Actinomycetes</taxon>
        <taxon>Streptosporangiales</taxon>
        <taxon>Nocardiopsidaceae</taxon>
        <taxon>Murinocardiopsis</taxon>
    </lineage>
</organism>
<feature type="compositionally biased region" description="Gly residues" evidence="1">
    <location>
        <begin position="521"/>
        <end position="530"/>
    </location>
</feature>
<keyword evidence="2" id="KW-0472">Membrane</keyword>
<keyword evidence="2" id="KW-0812">Transmembrane</keyword>
<feature type="compositionally biased region" description="Basic and acidic residues" evidence="1">
    <location>
        <begin position="889"/>
        <end position="900"/>
    </location>
</feature>
<feature type="transmembrane region" description="Helical" evidence="2">
    <location>
        <begin position="1196"/>
        <end position="1222"/>
    </location>
</feature>
<evidence type="ECO:0000313" key="4">
    <source>
        <dbReference type="Proteomes" id="UP000240542"/>
    </source>
</evidence>
<reference evidence="3 4" key="1">
    <citation type="submission" date="2018-03" db="EMBL/GenBank/DDBJ databases">
        <title>Genomic Encyclopedia of Archaeal and Bacterial Type Strains, Phase II (KMG-II): from individual species to whole genera.</title>
        <authorList>
            <person name="Goeker M."/>
        </authorList>
    </citation>
    <scope>NUCLEOTIDE SEQUENCE [LARGE SCALE GENOMIC DNA]</scope>
    <source>
        <strain evidence="3 4">DSM 45312</strain>
    </source>
</reference>
<evidence type="ECO:0000313" key="3">
    <source>
        <dbReference type="EMBL" id="PSK92869.1"/>
    </source>
</evidence>
<comment type="caution">
    <text evidence="3">The sequence shown here is derived from an EMBL/GenBank/DDBJ whole genome shotgun (WGS) entry which is preliminary data.</text>
</comment>
<feature type="compositionally biased region" description="Gly residues" evidence="1">
    <location>
        <begin position="282"/>
        <end position="296"/>
    </location>
</feature>
<gene>
    <name evidence="3" type="ORF">CLV63_11778</name>
</gene>
<feature type="compositionally biased region" description="Gly residues" evidence="1">
    <location>
        <begin position="1056"/>
        <end position="1079"/>
    </location>
</feature>
<feature type="compositionally biased region" description="Basic and acidic residues" evidence="1">
    <location>
        <begin position="555"/>
        <end position="565"/>
    </location>
</feature>
<evidence type="ECO:0000256" key="2">
    <source>
        <dbReference type="SAM" id="Phobius"/>
    </source>
</evidence>
<feature type="region of interest" description="Disordered" evidence="1">
    <location>
        <begin position="1"/>
        <end position="1135"/>
    </location>
</feature>
<feature type="compositionally biased region" description="Low complexity" evidence="1">
    <location>
        <begin position="740"/>
        <end position="752"/>
    </location>
</feature>
<feature type="compositionally biased region" description="Basic and acidic residues" evidence="1">
    <location>
        <begin position="1096"/>
        <end position="1105"/>
    </location>
</feature>
<feature type="compositionally biased region" description="Gly residues" evidence="1">
    <location>
        <begin position="196"/>
        <end position="207"/>
    </location>
</feature>
<feature type="compositionally biased region" description="Basic and acidic residues" evidence="1">
    <location>
        <begin position="1043"/>
        <end position="1055"/>
    </location>
</feature>
<name>A0A2P8D6Q8_9ACTN</name>
<feature type="compositionally biased region" description="Gly residues" evidence="1">
    <location>
        <begin position="1010"/>
        <end position="1029"/>
    </location>
</feature>
<dbReference type="Proteomes" id="UP000240542">
    <property type="component" value="Unassembled WGS sequence"/>
</dbReference>
<protein>
    <recommendedName>
        <fullName evidence="5">DUF4190 domain-containing protein</fullName>
    </recommendedName>
</protein>
<keyword evidence="2" id="KW-1133">Transmembrane helix</keyword>
<evidence type="ECO:0008006" key="5">
    <source>
        <dbReference type="Google" id="ProtNLM"/>
    </source>
</evidence>